<sequence length="218" mass="25622">MERFENAIFKQREVINDRMTEMFGLLKELLASRTPKKVLIREDARHLITKNVNSISVIQEEEEKDVVNNRAIIESIVEPSESEEEEPPKKASMMNKVERRLDDDPTKSLRENIMKKEEEEVAGASRIAKDILVDVTGYVYPMDFVILDIKVEKGIKNDIKPIAPTMTINRLVLEWEEKIKLHQEKQMKFDQWRSKNFRNKHLTLVEVKNKMVDEKEVT</sequence>
<comment type="caution">
    <text evidence="2">The sequence shown here is derived from an EMBL/GenBank/DDBJ whole genome shotgun (WGS) entry which is preliminary data.</text>
</comment>
<proteinExistence type="predicted"/>
<dbReference type="AlphaFoldDB" id="A0A699H0B7"/>
<protein>
    <submittedName>
        <fullName evidence="2">Uncharacterized protein</fullName>
    </submittedName>
</protein>
<gene>
    <name evidence="2" type="ORF">Tci_257063</name>
</gene>
<name>A0A699H0B7_TANCI</name>
<organism evidence="2">
    <name type="scientific">Tanacetum cinerariifolium</name>
    <name type="common">Dalmatian daisy</name>
    <name type="synonym">Chrysanthemum cinerariifolium</name>
    <dbReference type="NCBI Taxonomy" id="118510"/>
    <lineage>
        <taxon>Eukaryota</taxon>
        <taxon>Viridiplantae</taxon>
        <taxon>Streptophyta</taxon>
        <taxon>Embryophyta</taxon>
        <taxon>Tracheophyta</taxon>
        <taxon>Spermatophyta</taxon>
        <taxon>Magnoliopsida</taxon>
        <taxon>eudicotyledons</taxon>
        <taxon>Gunneridae</taxon>
        <taxon>Pentapetalae</taxon>
        <taxon>asterids</taxon>
        <taxon>campanulids</taxon>
        <taxon>Asterales</taxon>
        <taxon>Asteraceae</taxon>
        <taxon>Asteroideae</taxon>
        <taxon>Anthemideae</taxon>
        <taxon>Anthemidinae</taxon>
        <taxon>Tanacetum</taxon>
    </lineage>
</organism>
<feature type="compositionally biased region" description="Basic and acidic residues" evidence="1">
    <location>
        <begin position="96"/>
        <end position="108"/>
    </location>
</feature>
<evidence type="ECO:0000256" key="1">
    <source>
        <dbReference type="SAM" id="MobiDB-lite"/>
    </source>
</evidence>
<evidence type="ECO:0000313" key="2">
    <source>
        <dbReference type="EMBL" id="GEW85087.1"/>
    </source>
</evidence>
<dbReference type="EMBL" id="BKCJ010076940">
    <property type="protein sequence ID" value="GEW85087.1"/>
    <property type="molecule type" value="Genomic_DNA"/>
</dbReference>
<reference evidence="2" key="1">
    <citation type="journal article" date="2019" name="Sci. Rep.">
        <title>Draft genome of Tanacetum cinerariifolium, the natural source of mosquito coil.</title>
        <authorList>
            <person name="Yamashiro T."/>
            <person name="Shiraishi A."/>
            <person name="Satake H."/>
            <person name="Nakayama K."/>
        </authorList>
    </citation>
    <scope>NUCLEOTIDE SEQUENCE</scope>
</reference>
<accession>A0A699H0B7</accession>
<feature type="region of interest" description="Disordered" evidence="1">
    <location>
        <begin position="77"/>
        <end position="108"/>
    </location>
</feature>